<name>A0A140WYI6_ECOLX</name>
<evidence type="ECO:0000313" key="1">
    <source>
        <dbReference type="EMBL" id="AHF23212.1"/>
    </source>
</evidence>
<protein>
    <submittedName>
        <fullName evidence="1">Uncharacterized protein</fullName>
    </submittedName>
</protein>
<gene>
    <name evidence="1" type="ORF">J444_pB119</name>
</gene>
<dbReference type="EMBL" id="KC853435">
    <property type="protein sequence ID" value="AHF23212.1"/>
    <property type="molecule type" value="Genomic_DNA"/>
</dbReference>
<organism evidence="1">
    <name type="scientific">Escherichia coli ACN001</name>
    <dbReference type="NCBI Taxonomy" id="1311757"/>
    <lineage>
        <taxon>Bacteria</taxon>
        <taxon>Pseudomonadati</taxon>
        <taxon>Pseudomonadota</taxon>
        <taxon>Gammaproteobacteria</taxon>
        <taxon>Enterobacterales</taxon>
        <taxon>Enterobacteriaceae</taxon>
        <taxon>Escherichia</taxon>
    </lineage>
</organism>
<dbReference type="AlphaFoldDB" id="A0A140WYI6"/>
<geneLocation type="plasmid" evidence="1">
    <name>pACN001-B</name>
</geneLocation>
<accession>A0A140WYI6</accession>
<sequence length="52" mass="6071">MFSICRCDTYVYVINMQMCEICVCLSYADAKHMDMHGICMFLSFFTGIRKIS</sequence>
<reference evidence="1" key="1">
    <citation type="journal article" date="2014" name="J Glob Antimicrob Resist">
        <title>Plasmid-mediated multidrug resistance and virulence in an avian pathogenic Escherichia coli strain isolated in China.</title>
        <authorList>
            <person name="Wang X."/>
            <person name="Hao H."/>
            <person name="Xu Z."/>
            <person name="Zheng H."/>
            <person name="Liu C."/>
            <person name="Wei L."/>
            <person name="Zhang R."/>
            <person name="Bi D."/>
            <person name="Chen H."/>
            <person name="Tan C."/>
        </authorList>
    </citation>
    <scope>NUCLEOTIDE SEQUENCE</scope>
    <source>
        <strain evidence="1">ACN001</strain>
        <plasmid evidence="1">pACN001-B</plasmid>
    </source>
</reference>
<keyword evidence="1" id="KW-0614">Plasmid</keyword>
<proteinExistence type="predicted"/>